<organism evidence="2 3">
    <name type="scientific">Eumeta variegata</name>
    <name type="common">Bagworm moth</name>
    <name type="synonym">Eumeta japonica</name>
    <dbReference type="NCBI Taxonomy" id="151549"/>
    <lineage>
        <taxon>Eukaryota</taxon>
        <taxon>Metazoa</taxon>
        <taxon>Ecdysozoa</taxon>
        <taxon>Arthropoda</taxon>
        <taxon>Hexapoda</taxon>
        <taxon>Insecta</taxon>
        <taxon>Pterygota</taxon>
        <taxon>Neoptera</taxon>
        <taxon>Endopterygota</taxon>
        <taxon>Lepidoptera</taxon>
        <taxon>Glossata</taxon>
        <taxon>Ditrysia</taxon>
        <taxon>Tineoidea</taxon>
        <taxon>Psychidae</taxon>
        <taxon>Oiketicinae</taxon>
        <taxon>Eumeta</taxon>
    </lineage>
</organism>
<evidence type="ECO:0000313" key="3">
    <source>
        <dbReference type="Proteomes" id="UP000299102"/>
    </source>
</evidence>
<evidence type="ECO:0000256" key="1">
    <source>
        <dbReference type="SAM" id="MobiDB-lite"/>
    </source>
</evidence>
<dbReference type="AlphaFoldDB" id="A0A4C1YCW0"/>
<protein>
    <submittedName>
        <fullName evidence="2">Uncharacterized protein</fullName>
    </submittedName>
</protein>
<reference evidence="2 3" key="1">
    <citation type="journal article" date="2019" name="Commun. Biol.">
        <title>The bagworm genome reveals a unique fibroin gene that provides high tensile strength.</title>
        <authorList>
            <person name="Kono N."/>
            <person name="Nakamura H."/>
            <person name="Ohtoshi R."/>
            <person name="Tomita M."/>
            <person name="Numata K."/>
            <person name="Arakawa K."/>
        </authorList>
    </citation>
    <scope>NUCLEOTIDE SEQUENCE [LARGE SCALE GENOMIC DNA]</scope>
</reference>
<name>A0A4C1YCW0_EUMVA</name>
<proteinExistence type="predicted"/>
<feature type="region of interest" description="Disordered" evidence="1">
    <location>
        <begin position="209"/>
        <end position="230"/>
    </location>
</feature>
<gene>
    <name evidence="2" type="ORF">EVAR_54926_1</name>
</gene>
<keyword evidence="3" id="KW-1185">Reference proteome</keyword>
<dbReference type="Proteomes" id="UP000299102">
    <property type="component" value="Unassembled WGS sequence"/>
</dbReference>
<evidence type="ECO:0000313" key="2">
    <source>
        <dbReference type="EMBL" id="GBP73193.1"/>
    </source>
</evidence>
<comment type="caution">
    <text evidence="2">The sequence shown here is derived from an EMBL/GenBank/DDBJ whole genome shotgun (WGS) entry which is preliminary data.</text>
</comment>
<dbReference type="EMBL" id="BGZK01001165">
    <property type="protein sequence ID" value="GBP73193.1"/>
    <property type="molecule type" value="Genomic_DNA"/>
</dbReference>
<accession>A0A4C1YCW0</accession>
<sequence>MTSVTKQRDHDLHTEPLSSDCDLELSVLGGGVAFKLLIQFKTFQVRNSDKTTASARKPELASRSRLRRRGYGMCSFIFRFERSSCSQLWSGAGWGLLRAVRDWHLKSFYEAQSKRSTLIPVKNSPEVKYRIQYLSVRRECPSPPIHHRLGAADDRHQFGDDVRERQLNVLFEKRTSVAPIGPTEAGDLEWPQIRRPQHAPRYIKARDTARAALSRRSSPRVTRRVSTIAV</sequence>